<accession>A0A2N5TBD4</accession>
<feature type="compositionally biased region" description="Basic residues" evidence="2">
    <location>
        <begin position="1"/>
        <end position="11"/>
    </location>
</feature>
<feature type="compositionally biased region" description="Polar residues" evidence="2">
    <location>
        <begin position="13"/>
        <end position="24"/>
    </location>
</feature>
<dbReference type="AlphaFoldDB" id="A0A2N5TBD4"/>
<dbReference type="PANTHER" id="PTHR33096">
    <property type="entry name" value="CXC2 DOMAIN-CONTAINING PROTEIN"/>
    <property type="match status" value="1"/>
</dbReference>
<evidence type="ECO:0000313" key="5">
    <source>
        <dbReference type="Proteomes" id="UP000235392"/>
    </source>
</evidence>
<protein>
    <recommendedName>
        <fullName evidence="3">CxC1-like cysteine cluster associated with KDZ transposases domain-containing protein</fullName>
    </recommendedName>
</protein>
<comment type="caution">
    <text evidence="4">The sequence shown here is derived from an EMBL/GenBank/DDBJ whole genome shotgun (WGS) entry which is preliminary data.</text>
</comment>
<feature type="region of interest" description="Disordered" evidence="2">
    <location>
        <begin position="947"/>
        <end position="966"/>
    </location>
</feature>
<dbReference type="InterPro" id="IPR041320">
    <property type="entry name" value="CxC1"/>
</dbReference>
<evidence type="ECO:0000313" key="4">
    <source>
        <dbReference type="EMBL" id="PLW22815.1"/>
    </source>
</evidence>
<dbReference type="Pfam" id="PF18802">
    <property type="entry name" value="CxC1"/>
    <property type="match status" value="1"/>
</dbReference>
<dbReference type="Proteomes" id="UP000235392">
    <property type="component" value="Unassembled WGS sequence"/>
</dbReference>
<keyword evidence="1" id="KW-0175">Coiled coil</keyword>
<feature type="coiled-coil region" evidence="1">
    <location>
        <begin position="726"/>
        <end position="753"/>
    </location>
</feature>
<dbReference type="Pfam" id="PF18758">
    <property type="entry name" value="KDZ"/>
    <property type="match status" value="1"/>
</dbReference>
<sequence length="992" mass="114395">MARTRRTRRTRQLADSSMILNEPTTGGRFRPSRRRVDAEAEAARIHRSTQLAVDYGMLPPRAGRPIRFAVPPQTPNTDQDYDQNYDHDQNNSIEDHSVYQPAIAHARYHRLERYAAQRQQRSDEWQMLVNQATSTYLHCQQSSHNWTNLKFPMEAVPYDCTCAPDTVHWRSVDLIGLLQRHVAFQIPFCKCTPDVIRLLHFGFLASSAKKPRTAFSVPLVQLHHDVWQASSISTGSFIKGLSKFLDARHARPMLSRGSKRKRQLRVPFSHSTDLFFQISLASDRIVEQGLQYTNNQKWARRCPRCFGPNDHEHKANLAEPDFIVAMDGNYQQRHYAHASKDTPSDDQYPPIFLQPSEVNSSTTLCEETEVHVAGIEDPCAASHKVADDLRDATTWEKCDDSGLFGVSCRHDVPLLYANVYKTGEKLYYPISILKRIFSDYPQSKIGILYDIGCQLETHINKQNFFPDKQSSLTYGTSVFHAYVHEWSCQVKYNPRLNKWWGLSDGEGLERLWSFLSSLISSLRVSTRLHRLNAIHAQSQYYGEGLNETAAEWLHNKLLMAKKTITDSGKGLQKLHQLPILNNTEGRNYTNKFLQQQWDDEQAYHLGTNRLFQEKQEKELGRLLRLEDQLESEWSAASLNVAEAIARARVVSSLTAEIEEQRRKVGNVMHLLNMTEPKKDQLLKIWHTKTELRQKFLALIEEKRPLTRVCRPGEQSTLGTSMQQKLLDALRKRAKQLHNVLNEYVKRVEEFAAEFPDRAHPIIIDYNSLMRIDSDDTFWNDGLFTNQNEPWAVDPNTQKGIRLLASLNRGLEEERRIGWEVRRAMKWAIQEHSQLVNLIREFTGPINPDHQFFSLTDHPTLRSLGTIGRTLAAKALVHARFVHICNLQWEWNHFCLQVLADTTSQEDDLTIRCQWSNQMTTLRLDISQLPGDNDNLLATLEGRVPHLEDQEDQEEDDNGNESDDDDYLNEVEGFMNQTMIDELANEGGMMNNM</sequence>
<feature type="domain" description="CxC1-like cysteine cluster associated with KDZ transposases" evidence="3">
    <location>
        <begin position="145"/>
        <end position="248"/>
    </location>
</feature>
<name>A0A2N5TBD4_9BASI</name>
<evidence type="ECO:0000256" key="2">
    <source>
        <dbReference type="SAM" id="MobiDB-lite"/>
    </source>
</evidence>
<dbReference type="PANTHER" id="PTHR33096:SF1">
    <property type="entry name" value="CXC1-LIKE CYSTEINE CLUSTER ASSOCIATED WITH KDZ TRANSPOSASES DOMAIN-CONTAINING PROTEIN"/>
    <property type="match status" value="1"/>
</dbReference>
<evidence type="ECO:0000256" key="1">
    <source>
        <dbReference type="SAM" id="Coils"/>
    </source>
</evidence>
<evidence type="ECO:0000259" key="3">
    <source>
        <dbReference type="Pfam" id="PF18802"/>
    </source>
</evidence>
<reference evidence="4 5" key="1">
    <citation type="submission" date="2017-11" db="EMBL/GenBank/DDBJ databases">
        <title>De novo assembly and phasing of dikaryotic genomes from two isolates of Puccinia coronata f. sp. avenae, the causal agent of oat crown rust.</title>
        <authorList>
            <person name="Miller M.E."/>
            <person name="Zhang Y."/>
            <person name="Omidvar V."/>
            <person name="Sperschneider J."/>
            <person name="Schwessinger B."/>
            <person name="Raley C."/>
            <person name="Palmer J.M."/>
            <person name="Garnica D."/>
            <person name="Upadhyaya N."/>
            <person name="Rathjen J."/>
            <person name="Taylor J.M."/>
            <person name="Park R.F."/>
            <person name="Dodds P.N."/>
            <person name="Hirsch C.D."/>
            <person name="Kianian S.F."/>
            <person name="Figueroa M."/>
        </authorList>
    </citation>
    <scope>NUCLEOTIDE SEQUENCE [LARGE SCALE GENOMIC DNA]</scope>
    <source>
        <strain evidence="4">12SD80</strain>
    </source>
</reference>
<proteinExistence type="predicted"/>
<feature type="region of interest" description="Disordered" evidence="2">
    <location>
        <begin position="1"/>
        <end position="35"/>
    </location>
</feature>
<dbReference type="InterPro" id="IPR040521">
    <property type="entry name" value="KDZ"/>
</dbReference>
<organism evidence="4 5">
    <name type="scientific">Puccinia coronata f. sp. avenae</name>
    <dbReference type="NCBI Taxonomy" id="200324"/>
    <lineage>
        <taxon>Eukaryota</taxon>
        <taxon>Fungi</taxon>
        <taxon>Dikarya</taxon>
        <taxon>Basidiomycota</taxon>
        <taxon>Pucciniomycotina</taxon>
        <taxon>Pucciniomycetes</taxon>
        <taxon>Pucciniales</taxon>
        <taxon>Pucciniaceae</taxon>
        <taxon>Puccinia</taxon>
    </lineage>
</organism>
<dbReference type="EMBL" id="PGCI01000652">
    <property type="protein sequence ID" value="PLW22815.1"/>
    <property type="molecule type" value="Genomic_DNA"/>
</dbReference>
<feature type="compositionally biased region" description="Acidic residues" evidence="2">
    <location>
        <begin position="948"/>
        <end position="966"/>
    </location>
</feature>
<gene>
    <name evidence="4" type="ORF">PCASD_12144</name>
</gene>